<keyword evidence="2" id="KW-1185">Reference proteome</keyword>
<gene>
    <name evidence="1" type="ORF">HNR19_003582</name>
</gene>
<sequence>MRLLWAVLQLVLPMPLKRRVGNWFFGWDVHPTAHIGRSMIMVGKLVMGPHSTIGSFNTIRGLEEVVLEEGASIATRNLITGFPPGSDYFAVSPNRRSVLVLRRHSMVTIGHTIDCADRVELGEYSAIAGYRCAILTHSLDLARDRFVAQPVVIGDRSAVMSGCTLLNGTSVPSRAIVSAGSVVTTKLTTELTFYRGNPAEPVRALPERLKYFRRGLVEVASEQ</sequence>
<dbReference type="InterPro" id="IPR011004">
    <property type="entry name" value="Trimer_LpxA-like_sf"/>
</dbReference>
<dbReference type="GO" id="GO:0016740">
    <property type="term" value="F:transferase activity"/>
    <property type="evidence" value="ECO:0007669"/>
    <property type="project" value="UniProtKB-KW"/>
</dbReference>
<dbReference type="EMBL" id="JACCFP010000001">
    <property type="protein sequence ID" value="NYJ02884.1"/>
    <property type="molecule type" value="Genomic_DNA"/>
</dbReference>
<name>A0A853C5Y2_9ACTN</name>
<proteinExistence type="predicted"/>
<evidence type="ECO:0000313" key="1">
    <source>
        <dbReference type="EMBL" id="NYJ02884.1"/>
    </source>
</evidence>
<accession>A0A853C5Y2</accession>
<protein>
    <submittedName>
        <fullName evidence="1">Acetyltransferase-like isoleucine patch superfamily enzyme</fullName>
    </submittedName>
</protein>
<comment type="caution">
    <text evidence="1">The sequence shown here is derived from an EMBL/GenBank/DDBJ whole genome shotgun (WGS) entry which is preliminary data.</text>
</comment>
<organism evidence="1 2">
    <name type="scientific">Nocardioides thalensis</name>
    <dbReference type="NCBI Taxonomy" id="1914755"/>
    <lineage>
        <taxon>Bacteria</taxon>
        <taxon>Bacillati</taxon>
        <taxon>Actinomycetota</taxon>
        <taxon>Actinomycetes</taxon>
        <taxon>Propionibacteriales</taxon>
        <taxon>Nocardioidaceae</taxon>
        <taxon>Nocardioides</taxon>
    </lineage>
</organism>
<evidence type="ECO:0000313" key="2">
    <source>
        <dbReference type="Proteomes" id="UP000530424"/>
    </source>
</evidence>
<dbReference type="SUPFAM" id="SSF51161">
    <property type="entry name" value="Trimeric LpxA-like enzymes"/>
    <property type="match status" value="1"/>
</dbReference>
<dbReference type="AlphaFoldDB" id="A0A853C5Y2"/>
<dbReference type="Gene3D" id="2.160.10.10">
    <property type="entry name" value="Hexapeptide repeat proteins"/>
    <property type="match status" value="1"/>
</dbReference>
<reference evidence="1 2" key="1">
    <citation type="submission" date="2020-07" db="EMBL/GenBank/DDBJ databases">
        <title>Sequencing the genomes of 1000 actinobacteria strains.</title>
        <authorList>
            <person name="Klenk H.-P."/>
        </authorList>
    </citation>
    <scope>NUCLEOTIDE SEQUENCE [LARGE SCALE GENOMIC DNA]</scope>
    <source>
        <strain evidence="1 2">DSM 103833</strain>
    </source>
</reference>
<dbReference type="Proteomes" id="UP000530424">
    <property type="component" value="Unassembled WGS sequence"/>
</dbReference>
<keyword evidence="1" id="KW-0808">Transferase</keyword>
<dbReference type="RefSeq" id="WP_179669193.1">
    <property type="nucleotide sequence ID" value="NZ_JACCFP010000001.1"/>
</dbReference>